<accession>X1NYD7</accession>
<evidence type="ECO:0000313" key="1">
    <source>
        <dbReference type="EMBL" id="GAI35231.1"/>
    </source>
</evidence>
<dbReference type="AlphaFoldDB" id="X1NYD7"/>
<reference evidence="1" key="1">
    <citation type="journal article" date="2014" name="Front. Microbiol.">
        <title>High frequency of phylogenetically diverse reductive dehalogenase-homologous genes in deep subseafloor sedimentary metagenomes.</title>
        <authorList>
            <person name="Kawai M."/>
            <person name="Futagami T."/>
            <person name="Toyoda A."/>
            <person name="Takaki Y."/>
            <person name="Nishi S."/>
            <person name="Hori S."/>
            <person name="Arai W."/>
            <person name="Tsubouchi T."/>
            <person name="Morono Y."/>
            <person name="Uchiyama I."/>
            <person name="Ito T."/>
            <person name="Fujiyama A."/>
            <person name="Inagaki F."/>
            <person name="Takami H."/>
        </authorList>
    </citation>
    <scope>NUCLEOTIDE SEQUENCE</scope>
    <source>
        <strain evidence="1">Expedition CK06-06</strain>
    </source>
</reference>
<sequence>MVIDSHLHVLKQENFDRTSFESLGLPFPLFSSIVHTGKGRV</sequence>
<dbReference type="EMBL" id="BARV01032546">
    <property type="protein sequence ID" value="GAI35231.1"/>
    <property type="molecule type" value="Genomic_DNA"/>
</dbReference>
<gene>
    <name evidence="1" type="ORF">S06H3_51300</name>
</gene>
<organism evidence="1">
    <name type="scientific">marine sediment metagenome</name>
    <dbReference type="NCBI Taxonomy" id="412755"/>
    <lineage>
        <taxon>unclassified sequences</taxon>
        <taxon>metagenomes</taxon>
        <taxon>ecological metagenomes</taxon>
    </lineage>
</organism>
<protein>
    <submittedName>
        <fullName evidence="1">Uncharacterized protein</fullName>
    </submittedName>
</protein>
<name>X1NYD7_9ZZZZ</name>
<proteinExistence type="predicted"/>
<comment type="caution">
    <text evidence="1">The sequence shown here is derived from an EMBL/GenBank/DDBJ whole genome shotgun (WGS) entry which is preliminary data.</text>
</comment>